<reference evidence="11" key="1">
    <citation type="submission" date="2017-09" db="EMBL/GenBank/DDBJ databases">
        <title>Depth-based differentiation of microbial function through sediment-hosted aquifers and enrichment of novel symbionts in the deep terrestrial subsurface.</title>
        <authorList>
            <person name="Probst A.J."/>
            <person name="Ladd B."/>
            <person name="Jarett J.K."/>
            <person name="Geller-Mcgrath D.E."/>
            <person name="Sieber C.M.K."/>
            <person name="Emerson J.B."/>
            <person name="Anantharaman K."/>
            <person name="Thomas B.C."/>
            <person name="Malmstrom R."/>
            <person name="Stieglmeier M."/>
            <person name="Klingl A."/>
            <person name="Woyke T."/>
            <person name="Ryan C.M."/>
            <person name="Banfield J.F."/>
        </authorList>
    </citation>
    <scope>NUCLEOTIDE SEQUENCE [LARGE SCALE GENOMIC DNA]</scope>
</reference>
<dbReference type="GO" id="GO:0004425">
    <property type="term" value="F:indole-3-glycerol-phosphate synthase activity"/>
    <property type="evidence" value="ECO:0007669"/>
    <property type="project" value="UniProtKB-EC"/>
</dbReference>
<evidence type="ECO:0000256" key="5">
    <source>
        <dbReference type="ARBA" id="ARBA00022793"/>
    </source>
</evidence>
<keyword evidence="6" id="KW-0822">Tryptophan biosynthesis</keyword>
<evidence type="ECO:0000256" key="7">
    <source>
        <dbReference type="ARBA" id="ARBA00023141"/>
    </source>
</evidence>
<comment type="pathway">
    <text evidence="2">Amino-acid biosynthesis; L-tryptophan biosynthesis; L-tryptophan from chorismate: step 4/5.</text>
</comment>
<proteinExistence type="predicted"/>
<accession>A0A2M7XX92</accession>
<dbReference type="UniPathway" id="UPA00035">
    <property type="reaction ID" value="UER00043"/>
</dbReference>
<dbReference type="InterPro" id="IPR045186">
    <property type="entry name" value="Indole-3-glycerol_P_synth"/>
</dbReference>
<dbReference type="InterPro" id="IPR013798">
    <property type="entry name" value="Indole-3-glycerol_P_synth_dom"/>
</dbReference>
<keyword evidence="8" id="KW-0456">Lyase</keyword>
<dbReference type="PANTHER" id="PTHR22854">
    <property type="entry name" value="TRYPTOPHAN BIOSYNTHESIS PROTEIN"/>
    <property type="match status" value="1"/>
</dbReference>
<feature type="domain" description="Indole-3-glycerol phosphate synthase" evidence="9">
    <location>
        <begin position="17"/>
        <end position="262"/>
    </location>
</feature>
<dbReference type="PANTHER" id="PTHR22854:SF2">
    <property type="entry name" value="INDOLE-3-GLYCEROL-PHOSPHATE SYNTHASE"/>
    <property type="match status" value="1"/>
</dbReference>
<evidence type="ECO:0000256" key="8">
    <source>
        <dbReference type="ARBA" id="ARBA00023239"/>
    </source>
</evidence>
<gene>
    <name evidence="10" type="ORF">CO165_03995</name>
</gene>
<evidence type="ECO:0000256" key="3">
    <source>
        <dbReference type="ARBA" id="ARBA00012362"/>
    </source>
</evidence>
<dbReference type="GO" id="GO:0000162">
    <property type="term" value="P:L-tryptophan biosynthetic process"/>
    <property type="evidence" value="ECO:0007669"/>
    <property type="project" value="UniProtKB-UniPathway"/>
</dbReference>
<evidence type="ECO:0000256" key="2">
    <source>
        <dbReference type="ARBA" id="ARBA00004696"/>
    </source>
</evidence>
<keyword evidence="5" id="KW-0210">Decarboxylase</keyword>
<evidence type="ECO:0000256" key="1">
    <source>
        <dbReference type="ARBA" id="ARBA00001633"/>
    </source>
</evidence>
<dbReference type="GO" id="GO:0004640">
    <property type="term" value="F:phosphoribosylanthranilate isomerase activity"/>
    <property type="evidence" value="ECO:0007669"/>
    <property type="project" value="TreeGrafter"/>
</dbReference>
<dbReference type="EMBL" id="PFWL01000165">
    <property type="protein sequence ID" value="PJA55354.1"/>
    <property type="molecule type" value="Genomic_DNA"/>
</dbReference>
<protein>
    <recommendedName>
        <fullName evidence="3">indole-3-glycerol-phosphate synthase</fullName>
        <ecNumber evidence="3">4.1.1.48</ecNumber>
    </recommendedName>
</protein>
<dbReference type="InterPro" id="IPR011060">
    <property type="entry name" value="RibuloseP-bd_barrel"/>
</dbReference>
<evidence type="ECO:0000313" key="11">
    <source>
        <dbReference type="Proteomes" id="UP000229647"/>
    </source>
</evidence>
<dbReference type="Gene3D" id="3.20.20.70">
    <property type="entry name" value="Aldolase class I"/>
    <property type="match status" value="1"/>
</dbReference>
<dbReference type="EC" id="4.1.1.48" evidence="3"/>
<dbReference type="Proteomes" id="UP000229647">
    <property type="component" value="Unassembled WGS sequence"/>
</dbReference>
<dbReference type="SUPFAM" id="SSF51366">
    <property type="entry name" value="Ribulose-phoshate binding barrel"/>
    <property type="match status" value="1"/>
</dbReference>
<comment type="catalytic activity">
    <reaction evidence="1">
        <text>1-(2-carboxyphenylamino)-1-deoxy-D-ribulose 5-phosphate + H(+) = (1S,2R)-1-C-(indol-3-yl)glycerol 3-phosphate + CO2 + H2O</text>
        <dbReference type="Rhea" id="RHEA:23476"/>
        <dbReference type="ChEBI" id="CHEBI:15377"/>
        <dbReference type="ChEBI" id="CHEBI:15378"/>
        <dbReference type="ChEBI" id="CHEBI:16526"/>
        <dbReference type="ChEBI" id="CHEBI:58613"/>
        <dbReference type="ChEBI" id="CHEBI:58866"/>
        <dbReference type="EC" id="4.1.1.48"/>
    </reaction>
</comment>
<evidence type="ECO:0000313" key="10">
    <source>
        <dbReference type="EMBL" id="PJA55354.1"/>
    </source>
</evidence>
<name>A0A2M7XX92_9BACT</name>
<keyword evidence="4" id="KW-0028">Amino-acid biosynthesis</keyword>
<dbReference type="InterPro" id="IPR013785">
    <property type="entry name" value="Aldolase_TIM"/>
</dbReference>
<dbReference type="Pfam" id="PF00218">
    <property type="entry name" value="IGPS"/>
    <property type="match status" value="1"/>
</dbReference>
<dbReference type="AlphaFoldDB" id="A0A2M7XX92"/>
<keyword evidence="7" id="KW-0057">Aromatic amino acid biosynthesis</keyword>
<comment type="caution">
    <text evidence="10">The sequence shown here is derived from an EMBL/GenBank/DDBJ whole genome shotgun (WGS) entry which is preliminary data.</text>
</comment>
<evidence type="ECO:0000256" key="4">
    <source>
        <dbReference type="ARBA" id="ARBA00022605"/>
    </source>
</evidence>
<organism evidence="10 11">
    <name type="scientific">Candidatus Roizmanbacteria bacterium CG_4_9_14_3_um_filter_33_18</name>
    <dbReference type="NCBI Taxonomy" id="1974841"/>
    <lineage>
        <taxon>Bacteria</taxon>
        <taxon>Candidatus Roizmaniibacteriota</taxon>
    </lineage>
</organism>
<sequence length="267" mass="30331">MEGEVNLSLHELKVFLKNMKYLNLIESIKNKKNLGVVPVIAEIKRLTPRLEKKIKKDTRDAGLLAKLYQKAGAAGISLITEKKYFGGQPEIDIPKILESVNLPLLIKDFIRDEQTVNYYLNLVSKINKNYLQRISLLLIVHHLQKTKLQKLIKLINKKGALVQIEIMEKENLSVFKKIRPVPKLFNINNKKIDHLEKGKNKLIINKLLVQNCRKIIKDSILISSSAHQSVDDVRKSIQSGADAILAGSVFMKAKNPVKTIRSFVNAL</sequence>
<evidence type="ECO:0000256" key="6">
    <source>
        <dbReference type="ARBA" id="ARBA00022822"/>
    </source>
</evidence>
<evidence type="ECO:0000259" key="9">
    <source>
        <dbReference type="Pfam" id="PF00218"/>
    </source>
</evidence>